<dbReference type="PRINTS" id="PR00086">
    <property type="entry name" value="LLDHDRGNASE"/>
</dbReference>
<dbReference type="GO" id="GO:0005737">
    <property type="term" value="C:cytoplasm"/>
    <property type="evidence" value="ECO:0007669"/>
    <property type="project" value="UniProtKB-SubCell"/>
</dbReference>
<comment type="function">
    <text evidence="7">Catalyzes the conversion of lactate to pyruvate.</text>
</comment>
<feature type="binding site" evidence="7">
    <location>
        <position position="171"/>
    </location>
    <ligand>
        <name>beta-D-fructose 1,6-bisphosphate</name>
        <dbReference type="ChEBI" id="CHEBI:32966"/>
        <note>allosteric activator</note>
    </ligand>
</feature>
<comment type="subcellular location">
    <subcellularLocation>
        <location evidence="7">Cytoplasm</location>
    </subcellularLocation>
</comment>
<feature type="binding site" evidence="7">
    <location>
        <begin position="123"/>
        <end position="126"/>
    </location>
    <ligand>
        <name>substrate</name>
    </ligand>
</feature>
<dbReference type="PANTHER" id="PTHR43128">
    <property type="entry name" value="L-2-HYDROXYCARBOXYLATE DEHYDROGENASE (NAD(P)(+))"/>
    <property type="match status" value="1"/>
</dbReference>
<keyword evidence="5 7" id="KW-0520">NAD</keyword>
<dbReference type="InterPro" id="IPR022383">
    <property type="entry name" value="Lactate/malate_DH_C"/>
</dbReference>
<dbReference type="UniPathway" id="UPA00554">
    <property type="reaction ID" value="UER00611"/>
</dbReference>
<dbReference type="InterPro" id="IPR001557">
    <property type="entry name" value="L-lactate/malate_DH"/>
</dbReference>
<comment type="similarity">
    <text evidence="2 7">Belongs to the LDH/MDH superfamily. LDH family.</text>
</comment>
<feature type="binding site" evidence="9">
    <location>
        <begin position="12"/>
        <end position="17"/>
    </location>
    <ligand>
        <name>NAD(+)</name>
        <dbReference type="ChEBI" id="CHEBI:57540"/>
    </ligand>
</feature>
<sequence length="306" mass="33143">MRCDTRKVSIIGLGNVGATAAYALLLEGVVDELVLYSRTKEKAIGEKLDLEHGLNFLQPAKITATDSFDDVANSDVIVITAGVAQKPGETRLDLVKKNTEIIEALIPPLTKAAPEAIYVIVSNPVDLLTYKANILASLPKGRVFGSGTMLDTARFRYHLSEMLSINPRSIHAYILGEHGDSSFPVLSSASVGGQPLTTFPSYSQDQALQAFESARTAAYNIIQAKGATYYAIGVVIVKLVRTILQNSHSVLPISIPVEDYYGQYNVSLSVPCIVGRNGVEQILKAQLNEKEQEQFAKSATLLKSFL</sequence>
<evidence type="ECO:0000256" key="9">
    <source>
        <dbReference type="PIRSR" id="PIRSR000102-3"/>
    </source>
</evidence>
<dbReference type="PIRSF" id="PIRSF000102">
    <property type="entry name" value="Lac_mal_DH"/>
    <property type="match status" value="1"/>
</dbReference>
<dbReference type="GO" id="GO:0004459">
    <property type="term" value="F:L-lactate dehydrogenase (NAD+) activity"/>
    <property type="evidence" value="ECO:0007669"/>
    <property type="project" value="UniProtKB-UniRule"/>
</dbReference>
<dbReference type="AlphaFoldDB" id="A0A317JNY4"/>
<comment type="pathway">
    <text evidence="1 7">Fermentation; pyruvate fermentation to lactate; (S)-lactate from pyruvate: step 1/1.</text>
</comment>
<dbReference type="SUPFAM" id="SSF51735">
    <property type="entry name" value="NAD(P)-binding Rossmann-fold domains"/>
    <property type="match status" value="1"/>
</dbReference>
<feature type="active site" description="Proton acceptor" evidence="7 8">
    <location>
        <position position="178"/>
    </location>
</feature>
<dbReference type="SUPFAM" id="SSF56327">
    <property type="entry name" value="LDH C-terminal domain-like"/>
    <property type="match status" value="1"/>
</dbReference>
<comment type="caution">
    <text evidence="7">Lacks conserved residue(s) required for the propagation of feature annotation.</text>
</comment>
<organism evidence="11 12">
    <name type="scientific">Candidatus Cerribacteria bacterium 'Amazon FNV 2010 28 9'</name>
    <dbReference type="NCBI Taxonomy" id="2081795"/>
    <lineage>
        <taxon>Bacteria</taxon>
        <taxon>Candidatus Cerribacteria</taxon>
    </lineage>
</organism>
<dbReference type="GO" id="GO:0006096">
    <property type="term" value="P:glycolytic process"/>
    <property type="evidence" value="ECO:0007669"/>
    <property type="project" value="UniProtKB-UniRule"/>
</dbReference>
<dbReference type="InterPro" id="IPR000595">
    <property type="entry name" value="cNMP-bd_dom"/>
</dbReference>
<dbReference type="Gene3D" id="3.40.50.720">
    <property type="entry name" value="NAD(P)-binding Rossmann-like Domain"/>
    <property type="match status" value="1"/>
</dbReference>
<dbReference type="Pfam" id="PF00056">
    <property type="entry name" value="Ldh_1_N"/>
    <property type="match status" value="1"/>
</dbReference>
<feature type="binding site" evidence="7">
    <location>
        <position position="42"/>
    </location>
    <ligand>
        <name>NAD(+)</name>
        <dbReference type="ChEBI" id="CHEBI:57540"/>
    </ligand>
</feature>
<name>A0A317JNY4_9BACT</name>
<dbReference type="EC" id="1.1.1.27" evidence="3 7"/>
<comment type="subunit">
    <text evidence="7">Homotetramer.</text>
</comment>
<accession>A0A317JNY4</accession>
<dbReference type="Gene3D" id="3.90.110.10">
    <property type="entry name" value="Lactate dehydrogenase/glycoside hydrolase, family 4, C-terminal"/>
    <property type="match status" value="1"/>
</dbReference>
<dbReference type="InterPro" id="IPR018177">
    <property type="entry name" value="L-lactate_DH_AS"/>
</dbReference>
<evidence type="ECO:0000259" key="10">
    <source>
        <dbReference type="PROSITE" id="PS50042"/>
    </source>
</evidence>
<proteinExistence type="inferred from homology"/>
<dbReference type="NCBIfam" id="TIGR01771">
    <property type="entry name" value="L-LDH-NAD"/>
    <property type="match status" value="1"/>
</dbReference>
<comment type="caution">
    <text evidence="11">The sequence shown here is derived from an EMBL/GenBank/DDBJ whole genome shotgun (WGS) entry which is preliminary data.</text>
</comment>
<evidence type="ECO:0000313" key="12">
    <source>
        <dbReference type="Proteomes" id="UP000246104"/>
    </source>
</evidence>
<feature type="binding site" evidence="7">
    <location>
        <begin position="82"/>
        <end position="83"/>
    </location>
    <ligand>
        <name>NAD(+)</name>
        <dbReference type="ChEBI" id="CHEBI:57540"/>
    </ligand>
</feature>
<feature type="domain" description="Cyclic nucleotide-binding" evidence="10">
    <location>
        <begin position="115"/>
        <end position="156"/>
    </location>
</feature>
<evidence type="ECO:0000256" key="3">
    <source>
        <dbReference type="ARBA" id="ARBA00012967"/>
    </source>
</evidence>
<evidence type="ECO:0000256" key="8">
    <source>
        <dbReference type="PIRSR" id="PIRSR000102-1"/>
    </source>
</evidence>
<keyword evidence="7" id="KW-0021">Allosteric enzyme</keyword>
<feature type="binding site" evidence="7">
    <location>
        <position position="91"/>
    </location>
    <ligand>
        <name>substrate</name>
    </ligand>
</feature>
<evidence type="ECO:0000313" key="11">
    <source>
        <dbReference type="EMBL" id="PWU23305.1"/>
    </source>
</evidence>
<dbReference type="PROSITE" id="PS00064">
    <property type="entry name" value="L_LDH"/>
    <property type="match status" value="1"/>
</dbReference>
<dbReference type="HAMAP" id="MF_00488">
    <property type="entry name" value="Lactate_dehydrog"/>
    <property type="match status" value="1"/>
</dbReference>
<protein>
    <recommendedName>
        <fullName evidence="3 7">L-lactate dehydrogenase</fullName>
        <shortName evidence="7">L-LDH</shortName>
        <ecNumber evidence="3 7">1.1.1.27</ecNumber>
    </recommendedName>
</protein>
<comment type="activity regulation">
    <text evidence="7">Allosterically activated by fructose 1,6-bisphosphate (FBP).</text>
</comment>
<evidence type="ECO:0000256" key="4">
    <source>
        <dbReference type="ARBA" id="ARBA00023002"/>
    </source>
</evidence>
<evidence type="ECO:0000256" key="5">
    <source>
        <dbReference type="ARBA" id="ARBA00023027"/>
    </source>
</evidence>
<dbReference type="PROSITE" id="PS50042">
    <property type="entry name" value="CNMP_BINDING_3"/>
    <property type="match status" value="1"/>
</dbReference>
<feature type="binding site" evidence="7 9">
    <location>
        <begin position="121"/>
        <end position="123"/>
    </location>
    <ligand>
        <name>NAD(+)</name>
        <dbReference type="ChEBI" id="CHEBI:57540"/>
    </ligand>
</feature>
<dbReference type="PANTHER" id="PTHR43128:SF16">
    <property type="entry name" value="L-LACTATE DEHYDROGENASE"/>
    <property type="match status" value="1"/>
</dbReference>
<keyword evidence="7" id="KW-0963">Cytoplasm</keyword>
<comment type="catalytic activity">
    <reaction evidence="6 7">
        <text>(S)-lactate + NAD(+) = pyruvate + NADH + H(+)</text>
        <dbReference type="Rhea" id="RHEA:23444"/>
        <dbReference type="ChEBI" id="CHEBI:15361"/>
        <dbReference type="ChEBI" id="CHEBI:15378"/>
        <dbReference type="ChEBI" id="CHEBI:16651"/>
        <dbReference type="ChEBI" id="CHEBI:57540"/>
        <dbReference type="ChEBI" id="CHEBI:57945"/>
        <dbReference type="EC" id="1.1.1.27"/>
    </reaction>
</comment>
<feature type="binding site" evidence="7">
    <location>
        <position position="228"/>
    </location>
    <ligand>
        <name>substrate</name>
    </ligand>
</feature>
<gene>
    <name evidence="7" type="primary">ldh</name>
    <name evidence="11" type="ORF">C5B42_03415</name>
</gene>
<dbReference type="InterPro" id="IPR001236">
    <property type="entry name" value="Lactate/malate_DH_N"/>
</dbReference>
<dbReference type="GO" id="GO:0006089">
    <property type="term" value="P:lactate metabolic process"/>
    <property type="evidence" value="ECO:0007669"/>
    <property type="project" value="TreeGrafter"/>
</dbReference>
<feature type="binding site" evidence="7">
    <location>
        <position position="156"/>
    </location>
    <ligand>
        <name>beta-D-fructose 1,6-bisphosphate</name>
        <dbReference type="ChEBI" id="CHEBI:32966"/>
        <note>allosteric activator</note>
    </ligand>
</feature>
<evidence type="ECO:0000256" key="7">
    <source>
        <dbReference type="HAMAP-Rule" id="MF_00488"/>
    </source>
</evidence>
<dbReference type="Pfam" id="PF02866">
    <property type="entry name" value="Ldh_1_C"/>
    <property type="match status" value="1"/>
</dbReference>
<keyword evidence="7" id="KW-0597">Phosphoprotein</keyword>
<keyword evidence="4 7" id="KW-0560">Oxidoreductase</keyword>
<dbReference type="Proteomes" id="UP000246104">
    <property type="component" value="Unassembled WGS sequence"/>
</dbReference>
<evidence type="ECO:0000256" key="1">
    <source>
        <dbReference type="ARBA" id="ARBA00004843"/>
    </source>
</evidence>
<feature type="binding site" evidence="7">
    <location>
        <position position="16"/>
    </location>
    <ligand>
        <name>NAD(+)</name>
        <dbReference type="ChEBI" id="CHEBI:57540"/>
    </ligand>
</feature>
<dbReference type="InterPro" id="IPR011304">
    <property type="entry name" value="L-lactate_DH"/>
</dbReference>
<dbReference type="NCBIfam" id="NF000824">
    <property type="entry name" value="PRK00066.1"/>
    <property type="match status" value="1"/>
</dbReference>
<feature type="modified residue" description="Phosphotyrosine" evidence="7">
    <location>
        <position position="219"/>
    </location>
</feature>
<evidence type="ECO:0000256" key="2">
    <source>
        <dbReference type="ARBA" id="ARBA00006054"/>
    </source>
</evidence>
<feature type="binding site" evidence="7">
    <location>
        <position position="85"/>
    </location>
    <ligand>
        <name>substrate</name>
    </ligand>
</feature>
<dbReference type="InterPro" id="IPR015955">
    <property type="entry name" value="Lactate_DH/Glyco_Ohase_4_C"/>
</dbReference>
<reference evidence="11 12" key="1">
    <citation type="submission" date="2018-02" db="EMBL/GenBank/DDBJ databases">
        <title>Genomic Reconstructions from Amazon Rainforest and Pasture Soil Reveal Novel Insights into the Physiology of Candidate Phyla in Tropical Sites.</title>
        <authorList>
            <person name="Kroeger M.E."/>
            <person name="Delmont T."/>
            <person name="Eren A.M."/>
            <person name="Guo J."/>
            <person name="Meyer K.M."/>
            <person name="Khan K."/>
            <person name="Rodrigues J.L.M."/>
            <person name="Bohannan B.J.M."/>
            <person name="Tringe S."/>
            <person name="Borges C.D."/>
            <person name="Tiedje J."/>
            <person name="Tsai S.M."/>
            <person name="Nusslein K."/>
        </authorList>
    </citation>
    <scope>NUCLEOTIDE SEQUENCE [LARGE SCALE GENOMIC DNA]</scope>
    <source>
        <strain evidence="11">Amazon FNV 2010 28 9</strain>
    </source>
</reference>
<dbReference type="EMBL" id="PSRQ01000039">
    <property type="protein sequence ID" value="PWU23305.1"/>
    <property type="molecule type" value="Genomic_DNA"/>
</dbReference>
<dbReference type="NCBIfam" id="NF004863">
    <property type="entry name" value="PRK06223.1"/>
    <property type="match status" value="1"/>
</dbReference>
<evidence type="ECO:0000256" key="6">
    <source>
        <dbReference type="ARBA" id="ARBA00049258"/>
    </source>
</evidence>
<feature type="binding site" evidence="9">
    <location>
        <position position="98"/>
    </location>
    <ligand>
        <name>NAD(+)</name>
        <dbReference type="ChEBI" id="CHEBI:57540"/>
    </ligand>
</feature>
<feature type="binding site" evidence="7">
    <location>
        <begin position="151"/>
        <end position="154"/>
    </location>
    <ligand>
        <name>substrate</name>
    </ligand>
</feature>
<dbReference type="InterPro" id="IPR036291">
    <property type="entry name" value="NAD(P)-bd_dom_sf"/>
</dbReference>
<feature type="binding site" evidence="7">
    <location>
        <position position="146"/>
    </location>
    <ligand>
        <name>NAD(+)</name>
        <dbReference type="ChEBI" id="CHEBI:57540"/>
    </ligand>
</feature>